<dbReference type="Gene3D" id="1.10.287.130">
    <property type="match status" value="1"/>
</dbReference>
<feature type="domain" description="HAMP" evidence="13">
    <location>
        <begin position="168"/>
        <end position="220"/>
    </location>
</feature>
<dbReference type="InterPro" id="IPR004358">
    <property type="entry name" value="Sig_transdc_His_kin-like_C"/>
</dbReference>
<evidence type="ECO:0000313" key="14">
    <source>
        <dbReference type="EMBL" id="OEZ95325.1"/>
    </source>
</evidence>
<dbReference type="PANTHER" id="PTHR45436:SF15">
    <property type="entry name" value="SENSOR HISTIDINE KINASE CUSS"/>
    <property type="match status" value="1"/>
</dbReference>
<evidence type="ECO:0000256" key="6">
    <source>
        <dbReference type="ARBA" id="ARBA00022692"/>
    </source>
</evidence>
<keyword evidence="9" id="KW-0902">Two-component regulatory system</keyword>
<dbReference type="SUPFAM" id="SSF55874">
    <property type="entry name" value="ATPase domain of HSP90 chaperone/DNA topoisomerase II/histidine kinase"/>
    <property type="match status" value="1"/>
</dbReference>
<evidence type="ECO:0000256" key="5">
    <source>
        <dbReference type="ARBA" id="ARBA00022679"/>
    </source>
</evidence>
<evidence type="ECO:0000313" key="15">
    <source>
        <dbReference type="Proteomes" id="UP000175989"/>
    </source>
</evidence>
<name>A0A1E7WCQ9_9BURK</name>
<dbReference type="InterPro" id="IPR003661">
    <property type="entry name" value="HisK_dim/P_dom"/>
</dbReference>
<feature type="transmembrane region" description="Helical" evidence="11">
    <location>
        <begin position="145"/>
        <end position="167"/>
    </location>
</feature>
<keyword evidence="10 11" id="KW-0472">Membrane</keyword>
<evidence type="ECO:0000259" key="13">
    <source>
        <dbReference type="PROSITE" id="PS50885"/>
    </source>
</evidence>
<proteinExistence type="predicted"/>
<comment type="caution">
    <text evidence="14">The sequence shown here is derived from an EMBL/GenBank/DDBJ whole genome shotgun (WGS) entry which is preliminary data.</text>
</comment>
<dbReference type="SUPFAM" id="SSF47384">
    <property type="entry name" value="Homodimeric domain of signal transducing histidine kinase"/>
    <property type="match status" value="1"/>
</dbReference>
<keyword evidence="7" id="KW-0418">Kinase</keyword>
<dbReference type="InterPro" id="IPR050428">
    <property type="entry name" value="TCS_sensor_his_kinase"/>
</dbReference>
<dbReference type="Proteomes" id="UP000175989">
    <property type="component" value="Unassembled WGS sequence"/>
</dbReference>
<dbReference type="EC" id="2.7.13.3" evidence="3"/>
<keyword evidence="8 11" id="KW-1133">Transmembrane helix</keyword>
<reference evidence="15" key="1">
    <citation type="journal article" date="2016" name="Front. Microbiol.">
        <title>Molecular Keys to the Janthinobacterium and Duganella spp. Interaction with the Plant Pathogen Fusarium graminearum.</title>
        <authorList>
            <person name="Haack F.S."/>
            <person name="Poehlein A."/>
            <person name="Kroger C."/>
            <person name="Voigt C.A."/>
            <person name="Piepenbring M."/>
            <person name="Bode H.B."/>
            <person name="Daniel R."/>
            <person name="Schafer W."/>
            <person name="Streit W.R."/>
        </authorList>
    </citation>
    <scope>NUCLEOTIDE SEQUENCE [LARGE SCALE GENOMIC DNA]</scope>
    <source>
        <strain evidence="15">T54</strain>
    </source>
</reference>
<dbReference type="Pfam" id="PF02518">
    <property type="entry name" value="HATPase_c"/>
    <property type="match status" value="1"/>
</dbReference>
<dbReference type="CDD" id="cd00075">
    <property type="entry name" value="HATPase"/>
    <property type="match status" value="1"/>
</dbReference>
<evidence type="ECO:0000256" key="4">
    <source>
        <dbReference type="ARBA" id="ARBA00022553"/>
    </source>
</evidence>
<dbReference type="InterPro" id="IPR003594">
    <property type="entry name" value="HATPase_dom"/>
</dbReference>
<keyword evidence="5 14" id="KW-0808">Transferase</keyword>
<dbReference type="InterPro" id="IPR036890">
    <property type="entry name" value="HATPase_C_sf"/>
</dbReference>
<comment type="catalytic activity">
    <reaction evidence="1">
        <text>ATP + protein L-histidine = ADP + protein N-phospho-L-histidine.</text>
        <dbReference type="EC" id="2.7.13.3"/>
    </reaction>
</comment>
<dbReference type="EMBL" id="LROM01000125">
    <property type="protein sequence ID" value="OEZ95325.1"/>
    <property type="molecule type" value="Genomic_DNA"/>
</dbReference>
<evidence type="ECO:0000256" key="9">
    <source>
        <dbReference type="ARBA" id="ARBA00023012"/>
    </source>
</evidence>
<evidence type="ECO:0000256" key="7">
    <source>
        <dbReference type="ARBA" id="ARBA00022777"/>
    </source>
</evidence>
<dbReference type="Pfam" id="PF00512">
    <property type="entry name" value="HisKA"/>
    <property type="match status" value="1"/>
</dbReference>
<evidence type="ECO:0000256" key="8">
    <source>
        <dbReference type="ARBA" id="ARBA00022989"/>
    </source>
</evidence>
<keyword evidence="6 11" id="KW-0812">Transmembrane</keyword>
<accession>A0A1E7WCQ9</accession>
<sequence>MNTSLQYRLSATIALAVVLMAGSAAVFTLVASWNDAHIAQDKQLRQIAHLIGRLQTGPVTLAARQKISGITLDERIVVRFLNPSPGEPEDYDGLPVFSTPLVDGLQTVDMDADSWRVFVRTDNSGVRLAVAQQTRVRNAVAVNNALRALIPFGLLAVLLPLLVHWLIRKLFGPLRAVADEAGRRSHYDLRQLDAAGLPDEVQPLVAEINRLLTRVDAAMQTQRRFVADAAHELRSPLTAMSLQTERLAAADMPDEARRRMQTLAAGLQRTRVMLDQLLALARSQQGAPDSTAPSPVSLQQVVRAVIEDLYPLAEQRGIDLGVLSTDDALVAAAPLDLHMLVKNLVDNALRYTPHGGRVDVSFCSHAGGVDLIVDDSGPGIPKPERERVFHAFYRILGSSETTGSGLGLAIVKAVADKAGATVTFDTAPLSSTGLRVVVAFPAPLSIMATDIRRLPSSPAA</sequence>
<evidence type="ECO:0000256" key="3">
    <source>
        <dbReference type="ARBA" id="ARBA00012438"/>
    </source>
</evidence>
<comment type="subcellular location">
    <subcellularLocation>
        <location evidence="2">Membrane</location>
        <topology evidence="2">Multi-pass membrane protein</topology>
    </subcellularLocation>
</comment>
<dbReference type="PROSITE" id="PS50109">
    <property type="entry name" value="HIS_KIN"/>
    <property type="match status" value="1"/>
</dbReference>
<evidence type="ECO:0000256" key="10">
    <source>
        <dbReference type="ARBA" id="ARBA00023136"/>
    </source>
</evidence>
<dbReference type="SMART" id="SM00387">
    <property type="entry name" value="HATPase_c"/>
    <property type="match status" value="1"/>
</dbReference>
<dbReference type="Gene3D" id="3.30.565.10">
    <property type="entry name" value="Histidine kinase-like ATPase, C-terminal domain"/>
    <property type="match status" value="1"/>
</dbReference>
<protein>
    <recommendedName>
        <fullName evidence="3">histidine kinase</fullName>
        <ecNumber evidence="3">2.7.13.3</ecNumber>
    </recommendedName>
</protein>
<evidence type="ECO:0000256" key="11">
    <source>
        <dbReference type="SAM" id="Phobius"/>
    </source>
</evidence>
<dbReference type="InterPro" id="IPR003660">
    <property type="entry name" value="HAMP_dom"/>
</dbReference>
<keyword evidence="4" id="KW-0597">Phosphoprotein</keyword>
<evidence type="ECO:0000256" key="1">
    <source>
        <dbReference type="ARBA" id="ARBA00000085"/>
    </source>
</evidence>
<dbReference type="SMART" id="SM00388">
    <property type="entry name" value="HisKA"/>
    <property type="match status" value="1"/>
</dbReference>
<dbReference type="RefSeq" id="WP_084640840.1">
    <property type="nucleotide sequence ID" value="NZ_LROM01000125.1"/>
</dbReference>
<gene>
    <name evidence="14" type="primary">qseC_4</name>
    <name evidence="14" type="ORF">DUPY_43340</name>
</gene>
<feature type="transmembrane region" description="Helical" evidence="11">
    <location>
        <begin position="12"/>
        <end position="33"/>
    </location>
</feature>
<dbReference type="OrthoDB" id="8583694at2"/>
<dbReference type="GO" id="GO:0000155">
    <property type="term" value="F:phosphorelay sensor kinase activity"/>
    <property type="evidence" value="ECO:0007669"/>
    <property type="project" value="InterPro"/>
</dbReference>
<evidence type="ECO:0000259" key="12">
    <source>
        <dbReference type="PROSITE" id="PS50109"/>
    </source>
</evidence>
<dbReference type="PROSITE" id="PS50885">
    <property type="entry name" value="HAMP"/>
    <property type="match status" value="1"/>
</dbReference>
<organism evidence="14 15">
    <name type="scientific">Duganella phyllosphaerae</name>
    <dbReference type="NCBI Taxonomy" id="762836"/>
    <lineage>
        <taxon>Bacteria</taxon>
        <taxon>Pseudomonadati</taxon>
        <taxon>Pseudomonadota</taxon>
        <taxon>Betaproteobacteria</taxon>
        <taxon>Burkholderiales</taxon>
        <taxon>Oxalobacteraceae</taxon>
        <taxon>Telluria group</taxon>
        <taxon>Duganella</taxon>
    </lineage>
</organism>
<feature type="domain" description="Histidine kinase" evidence="12">
    <location>
        <begin position="228"/>
        <end position="444"/>
    </location>
</feature>
<keyword evidence="15" id="KW-1185">Reference proteome</keyword>
<dbReference type="InterPro" id="IPR036097">
    <property type="entry name" value="HisK_dim/P_sf"/>
</dbReference>
<dbReference type="AlphaFoldDB" id="A0A1E7WCQ9"/>
<dbReference type="GO" id="GO:0005886">
    <property type="term" value="C:plasma membrane"/>
    <property type="evidence" value="ECO:0007669"/>
    <property type="project" value="TreeGrafter"/>
</dbReference>
<evidence type="ECO:0000256" key="2">
    <source>
        <dbReference type="ARBA" id="ARBA00004141"/>
    </source>
</evidence>
<dbReference type="PANTHER" id="PTHR45436">
    <property type="entry name" value="SENSOR HISTIDINE KINASE YKOH"/>
    <property type="match status" value="1"/>
</dbReference>
<dbReference type="InterPro" id="IPR005467">
    <property type="entry name" value="His_kinase_dom"/>
</dbReference>
<dbReference type="PRINTS" id="PR00344">
    <property type="entry name" value="BCTRLSENSOR"/>
</dbReference>
<dbReference type="CDD" id="cd00082">
    <property type="entry name" value="HisKA"/>
    <property type="match status" value="1"/>
</dbReference>
<dbReference type="PATRIC" id="fig|762836.4.peg.4462"/>